<dbReference type="Pfam" id="PF13279">
    <property type="entry name" value="4HBT_2"/>
    <property type="match status" value="1"/>
</dbReference>
<evidence type="ECO:0000313" key="1">
    <source>
        <dbReference type="EMBL" id="RDD82326.1"/>
    </source>
</evidence>
<reference evidence="1 2" key="1">
    <citation type="submission" date="2018-07" db="EMBL/GenBank/DDBJ databases">
        <title>Dyella tabacisoli L4-6T, whole genome shotgun sequence.</title>
        <authorList>
            <person name="Zhou X.-K."/>
            <person name="Li W.-J."/>
            <person name="Duan Y.-Q."/>
        </authorList>
    </citation>
    <scope>NUCLEOTIDE SEQUENCE [LARGE SCALE GENOMIC DNA]</scope>
    <source>
        <strain evidence="1 2">L4-6</strain>
    </source>
</reference>
<gene>
    <name evidence="1" type="ORF">DVJ77_07905</name>
</gene>
<keyword evidence="2" id="KW-1185">Reference proteome</keyword>
<dbReference type="SUPFAM" id="SSF54637">
    <property type="entry name" value="Thioesterase/thiol ester dehydrase-isomerase"/>
    <property type="match status" value="1"/>
</dbReference>
<dbReference type="OrthoDB" id="6117985at2"/>
<comment type="caution">
    <text evidence="1">The sequence shown here is derived from an EMBL/GenBank/DDBJ whole genome shotgun (WGS) entry which is preliminary data.</text>
</comment>
<evidence type="ECO:0000313" key="2">
    <source>
        <dbReference type="Proteomes" id="UP000253782"/>
    </source>
</evidence>
<sequence>MKPQRLPYTFIVPQAWCDYNNHFSDGYYMVAFGHATDAFFEHVGLGHAYRKSSRDYSTYTVEAHVHYIKEARVGDTLQVHYHVLDVAPKRLRLRHQMYLGENLIATVDFIFLHVDVRIPKSAAFPPQILQQLQQLCAEDKAHTASL</sequence>
<dbReference type="RefSeq" id="WP_114844946.1">
    <property type="nucleotide sequence ID" value="NZ_JBHSPE010000008.1"/>
</dbReference>
<dbReference type="AlphaFoldDB" id="A0A369UNV2"/>
<protein>
    <submittedName>
        <fullName evidence="1">Thioesterase</fullName>
    </submittedName>
</protein>
<dbReference type="CDD" id="cd00586">
    <property type="entry name" value="4HBT"/>
    <property type="match status" value="1"/>
</dbReference>
<proteinExistence type="predicted"/>
<dbReference type="EMBL" id="QQAH01000006">
    <property type="protein sequence ID" value="RDD82326.1"/>
    <property type="molecule type" value="Genomic_DNA"/>
</dbReference>
<name>A0A369UNV2_9GAMM</name>
<accession>A0A369UNV2</accession>
<dbReference type="Proteomes" id="UP000253782">
    <property type="component" value="Unassembled WGS sequence"/>
</dbReference>
<dbReference type="Gene3D" id="3.10.129.10">
    <property type="entry name" value="Hotdog Thioesterase"/>
    <property type="match status" value="1"/>
</dbReference>
<organism evidence="1 2">
    <name type="scientific">Dyella tabacisoli</name>
    <dbReference type="NCBI Taxonomy" id="2282381"/>
    <lineage>
        <taxon>Bacteria</taxon>
        <taxon>Pseudomonadati</taxon>
        <taxon>Pseudomonadota</taxon>
        <taxon>Gammaproteobacteria</taxon>
        <taxon>Lysobacterales</taxon>
        <taxon>Rhodanobacteraceae</taxon>
        <taxon>Dyella</taxon>
    </lineage>
</organism>
<dbReference type="InterPro" id="IPR029069">
    <property type="entry name" value="HotDog_dom_sf"/>
</dbReference>